<dbReference type="FunFam" id="3.20.20.70:FF:000138">
    <property type="entry name" value="NADPH dehydrogenase 1"/>
    <property type="match status" value="1"/>
</dbReference>
<comment type="caution">
    <text evidence="4">The sequence shown here is derived from an EMBL/GenBank/DDBJ whole genome shotgun (WGS) entry which is preliminary data.</text>
</comment>
<dbReference type="Pfam" id="PF24883">
    <property type="entry name" value="NPHP3_N"/>
    <property type="match status" value="1"/>
</dbReference>
<organism evidence="4 5">
    <name type="scientific">Leucocoprinus birnbaumii</name>
    <dbReference type="NCBI Taxonomy" id="56174"/>
    <lineage>
        <taxon>Eukaryota</taxon>
        <taxon>Fungi</taxon>
        <taxon>Dikarya</taxon>
        <taxon>Basidiomycota</taxon>
        <taxon>Agaricomycotina</taxon>
        <taxon>Agaricomycetes</taxon>
        <taxon>Agaricomycetidae</taxon>
        <taxon>Agaricales</taxon>
        <taxon>Agaricineae</taxon>
        <taxon>Agaricaceae</taxon>
        <taxon>Leucocoprinus</taxon>
    </lineage>
</organism>
<dbReference type="GO" id="GO:0010181">
    <property type="term" value="F:FMN binding"/>
    <property type="evidence" value="ECO:0007669"/>
    <property type="project" value="InterPro"/>
</dbReference>
<feature type="domain" description="NADH:flavin oxidoreductase/NADH oxidase N-terminal" evidence="2">
    <location>
        <begin position="8"/>
        <end position="347"/>
    </location>
</feature>
<reference evidence="4" key="1">
    <citation type="submission" date="2022-07" db="EMBL/GenBank/DDBJ databases">
        <title>Genome Sequence of Leucocoprinus birnbaumii.</title>
        <authorList>
            <person name="Buettner E."/>
        </authorList>
    </citation>
    <scope>NUCLEOTIDE SEQUENCE</scope>
    <source>
        <strain evidence="4">VT141</strain>
    </source>
</reference>
<keyword evidence="1" id="KW-0677">Repeat</keyword>
<dbReference type="PANTHER" id="PTHR22893">
    <property type="entry name" value="NADH OXIDOREDUCTASE-RELATED"/>
    <property type="match status" value="1"/>
</dbReference>
<dbReference type="GO" id="GO:0003959">
    <property type="term" value="F:NADPH dehydrogenase activity"/>
    <property type="evidence" value="ECO:0007669"/>
    <property type="project" value="TreeGrafter"/>
</dbReference>
<dbReference type="InterPro" id="IPR027417">
    <property type="entry name" value="P-loop_NTPase"/>
</dbReference>
<evidence type="ECO:0000313" key="5">
    <source>
        <dbReference type="Proteomes" id="UP001213000"/>
    </source>
</evidence>
<evidence type="ECO:0000313" key="4">
    <source>
        <dbReference type="EMBL" id="KAJ3576064.1"/>
    </source>
</evidence>
<dbReference type="Pfam" id="PF00724">
    <property type="entry name" value="Oxidored_FMN"/>
    <property type="match status" value="1"/>
</dbReference>
<gene>
    <name evidence="4" type="ORF">NP233_g693</name>
</gene>
<name>A0AAD5YWI4_9AGAR</name>
<dbReference type="InterPro" id="IPR013785">
    <property type="entry name" value="Aldolase_TIM"/>
</dbReference>
<dbReference type="Gene3D" id="3.40.50.300">
    <property type="entry name" value="P-loop containing nucleotide triphosphate hydrolases"/>
    <property type="match status" value="1"/>
</dbReference>
<dbReference type="Proteomes" id="UP001213000">
    <property type="component" value="Unassembled WGS sequence"/>
</dbReference>
<evidence type="ECO:0000256" key="1">
    <source>
        <dbReference type="ARBA" id="ARBA00022737"/>
    </source>
</evidence>
<dbReference type="Gene3D" id="3.20.20.70">
    <property type="entry name" value="Aldolase class I"/>
    <property type="match status" value="1"/>
</dbReference>
<dbReference type="EMBL" id="JANIEX010000020">
    <property type="protein sequence ID" value="KAJ3576064.1"/>
    <property type="molecule type" value="Genomic_DNA"/>
</dbReference>
<sequence length="1086" mass="122008">MSLSTPRLFQPIVVGQMHLKNRVVLAPLTRLRANKQHIPNLPVMQEYYSQRGSTPGTFLISEATSIALRAGGSKHIPGIYNQEQISAWKAIVDGVHTVNSYIYCQLWAIGRQASEESLKEDDPSLSVVGPSPIPISQKSPVPRELTLSEIREYVQLYAAAARNAVHKAHFDGVEIHGANGYLIDEFLQDVSNQRQDEYGGSIERRARFGLEVVQAVVDAVGTPTKVGIRLSPWSSFGGMGMDDPVPQFTYFVTRLKEDFPDLAYIHVIEPRVAGDRDHNVRAEKPHASNDFLRDMWAPRPFISAGGYTRQDAVKQADERENELVAFGRTFIANPDLPVRLEKDIPLNPYERKTFYLLGDTTGKASALSAGGSRGTDIDACIRSPRPFNSYSGPMPLFSCAQRLDITGGTYIDNSVQHNVANYFLVKQSGIELLLQAAEPGAAFDSAARTTAPRCHPGTREEFIGTIFQWVTVRNGDPPLSWMKGPAGVGKSAVIQTCVERLRDASALCAAFFFSINGRKDSMRLFPSIAYQLSLLIPSYYDLLDERIRFDKTLLNKSLRGQFQGLILEPLRELMARSGNLTRRIPVFIDGLDECESKEDQCDIIEIVAEAAQLMTLPISWVFSTRPEVHIVTTFSKTTIASLTLKIDLPISREDDAEIETFLRHGLDLVLKRHNMPMNYCWPSEKEVQMLVDASDGLFSYGSAALRFIGDPKWSDPQEPLDLILQSITHDANNSLMGNAAPPFGELDALYYMIMENMPPGRHPLAGLVLTLLSLTSKSSNTLGAMLHRRILGLSEFQFRSICGDLSAVLLIEDHPPLDLATHIEPILESVMDIYHFSRFHYGGSVRFYHKSFIDFLVDPRRSGKYCTAVPSAYVALFKHFLNVYPTYDFDHGKISSYLELATGDSRNAHCPRTETCIREHVNPLFPLFVLEQLHELWMEIAPEIPASDSEALYGRFSGWNFRSIYRIRQCVLGGTAWLSFFQWKCKVEVKWIGIAELVTIQNPEFAKFDLIGFRKMVENQLRGGLLRELSCVTLCPQLLKESYESALFRIGHGNRSIFWYCEISFEEKIYREFWAPDIAAGVEALL</sequence>
<evidence type="ECO:0008006" key="6">
    <source>
        <dbReference type="Google" id="ProtNLM"/>
    </source>
</evidence>
<dbReference type="SUPFAM" id="SSF51395">
    <property type="entry name" value="FMN-linked oxidoreductases"/>
    <property type="match status" value="1"/>
</dbReference>
<dbReference type="SUPFAM" id="SSF52540">
    <property type="entry name" value="P-loop containing nucleoside triphosphate hydrolases"/>
    <property type="match status" value="1"/>
</dbReference>
<evidence type="ECO:0000259" key="2">
    <source>
        <dbReference type="Pfam" id="PF00724"/>
    </source>
</evidence>
<dbReference type="InterPro" id="IPR045247">
    <property type="entry name" value="Oye-like"/>
</dbReference>
<evidence type="ECO:0000259" key="3">
    <source>
        <dbReference type="Pfam" id="PF24883"/>
    </source>
</evidence>
<protein>
    <recommendedName>
        <fullName evidence="6">N-ethylmaleimide reductase</fullName>
    </recommendedName>
</protein>
<feature type="domain" description="Nephrocystin 3-like N-terminal" evidence="3">
    <location>
        <begin position="468"/>
        <end position="625"/>
    </location>
</feature>
<accession>A0AAD5YWI4</accession>
<dbReference type="CDD" id="cd02933">
    <property type="entry name" value="OYE_like_FMN"/>
    <property type="match status" value="1"/>
</dbReference>
<dbReference type="InterPro" id="IPR056884">
    <property type="entry name" value="NPHP3-like_N"/>
</dbReference>
<keyword evidence="5" id="KW-1185">Reference proteome</keyword>
<dbReference type="InterPro" id="IPR001155">
    <property type="entry name" value="OxRdtase_FMN_N"/>
</dbReference>
<dbReference type="AlphaFoldDB" id="A0AAD5YWI4"/>
<dbReference type="PANTHER" id="PTHR22893:SF91">
    <property type="entry name" value="NADPH DEHYDROGENASE 2-RELATED"/>
    <property type="match status" value="1"/>
</dbReference>
<proteinExistence type="predicted"/>